<feature type="compositionally biased region" description="Polar residues" evidence="2">
    <location>
        <begin position="239"/>
        <end position="248"/>
    </location>
</feature>
<evidence type="ECO:0000256" key="1">
    <source>
        <dbReference type="SAM" id="Coils"/>
    </source>
</evidence>
<evidence type="ECO:0000313" key="3">
    <source>
        <dbReference type="EMBL" id="VBB18440.1"/>
    </source>
</evidence>
<comment type="caution">
    <text evidence="3">The sequence shown here is derived from an EMBL/GenBank/DDBJ whole genome shotgun (WGS) entry which is preliminary data.</text>
</comment>
<feature type="region of interest" description="Disordered" evidence="2">
    <location>
        <begin position="279"/>
        <end position="325"/>
    </location>
</feature>
<name>A0A5K0U9N8_9VIRU</name>
<keyword evidence="4" id="KW-1185">Reference proteome</keyword>
<dbReference type="Proteomes" id="UP000594342">
    <property type="component" value="Unassembled WGS sequence"/>
</dbReference>
<accession>A0A5K0U9N8</accession>
<sequence>MHKNSLDNNIDQMKNTVLKRLIDEKNELISELEQQNQKLKRSIIDVEAKNKVQHRQIVSLVEALQSAQNRIAELERSSDHNSDRVTTRVPSVDDVSMYLRSEFDERAPPMSKRGSIDATQKSSDKTDDSTNNDRISNEINREINNVRRDFLDMMRMMSMNSSHGHAVYPPHHTGAYPPYVQPNPHISSVHYTGVPLNTGHMGHTGHVSYHPHYAQGVTPHPMQSIPMAPSHVFGTNSFPSYHNNVGDQNSSHTTHTTNSVDNSVDNSGVISVKGMLKNRTSSDLSNSSVPSAPPPPAPPLTSDIGSGGVLKSGSGSSINQQSVKGGMDMVIDELKNLIKKREQKQQIVQ</sequence>
<organism evidence="3 4">
    <name type="scientific">Yasminevirus sp. GU-2018</name>
    <dbReference type="NCBI Taxonomy" id="2420051"/>
    <lineage>
        <taxon>Viruses</taxon>
        <taxon>Varidnaviria</taxon>
        <taxon>Bamfordvirae</taxon>
        <taxon>Nucleocytoviricota</taxon>
        <taxon>Megaviricetes</taxon>
        <taxon>Imitervirales</taxon>
        <taxon>Mimiviridae</taxon>
        <taxon>Klosneuvirinae</taxon>
        <taxon>Yasminevirus</taxon>
        <taxon>Yasminevirus saudimassiliense</taxon>
    </lineage>
</organism>
<evidence type="ECO:0000256" key="2">
    <source>
        <dbReference type="SAM" id="MobiDB-lite"/>
    </source>
</evidence>
<protein>
    <submittedName>
        <fullName evidence="3">Uncharacterized protein</fullName>
    </submittedName>
</protein>
<reference evidence="3 4" key="1">
    <citation type="submission" date="2018-10" db="EMBL/GenBank/DDBJ databases">
        <authorList>
            <consortium name="IHU Genomes"/>
        </authorList>
    </citation>
    <scope>NUCLEOTIDE SEQUENCE [LARGE SCALE GENOMIC DNA]</scope>
    <source>
        <strain evidence="3 4">A1</strain>
    </source>
</reference>
<feature type="coiled-coil region" evidence="1">
    <location>
        <begin position="15"/>
        <end position="84"/>
    </location>
</feature>
<proteinExistence type="predicted"/>
<evidence type="ECO:0000313" key="4">
    <source>
        <dbReference type="Proteomes" id="UP000594342"/>
    </source>
</evidence>
<dbReference type="EMBL" id="UPSH01000001">
    <property type="protein sequence ID" value="VBB18440.1"/>
    <property type="molecule type" value="Genomic_DNA"/>
</dbReference>
<feature type="compositionally biased region" description="Low complexity" evidence="2">
    <location>
        <begin position="249"/>
        <end position="264"/>
    </location>
</feature>
<gene>
    <name evidence="3" type="ORF">YASMINEVIRUS_903</name>
</gene>
<keyword evidence="1" id="KW-0175">Coiled coil</keyword>
<feature type="region of interest" description="Disordered" evidence="2">
    <location>
        <begin position="102"/>
        <end position="140"/>
    </location>
</feature>
<feature type="region of interest" description="Disordered" evidence="2">
    <location>
        <begin position="239"/>
        <end position="266"/>
    </location>
</feature>